<protein>
    <submittedName>
        <fullName evidence="3">FecR family protein</fullName>
    </submittedName>
</protein>
<keyword evidence="1" id="KW-1133">Transmembrane helix</keyword>
<comment type="caution">
    <text evidence="3">The sequence shown here is derived from an EMBL/GenBank/DDBJ whole genome shotgun (WGS) entry which is preliminary data.</text>
</comment>
<feature type="transmembrane region" description="Helical" evidence="1">
    <location>
        <begin position="74"/>
        <end position="95"/>
    </location>
</feature>
<evidence type="ECO:0000256" key="1">
    <source>
        <dbReference type="SAM" id="Phobius"/>
    </source>
</evidence>
<dbReference type="Gene3D" id="2.60.120.1440">
    <property type="match status" value="1"/>
</dbReference>
<dbReference type="Pfam" id="PF04773">
    <property type="entry name" value="FecR"/>
    <property type="match status" value="1"/>
</dbReference>
<dbReference type="InterPro" id="IPR012373">
    <property type="entry name" value="Ferrdict_sens_TM"/>
</dbReference>
<organism evidence="3 4">
    <name type="scientific">Belliella marina</name>
    <dbReference type="NCBI Taxonomy" id="1644146"/>
    <lineage>
        <taxon>Bacteria</taxon>
        <taxon>Pseudomonadati</taxon>
        <taxon>Bacteroidota</taxon>
        <taxon>Cytophagia</taxon>
        <taxon>Cytophagales</taxon>
        <taxon>Cyclobacteriaceae</taxon>
        <taxon>Belliella</taxon>
    </lineage>
</organism>
<keyword evidence="4" id="KW-1185">Reference proteome</keyword>
<accession>A0ABW4VXE6</accession>
<gene>
    <name evidence="3" type="ORF">ACFSKL_22465</name>
</gene>
<proteinExistence type="predicted"/>
<dbReference type="PIRSF" id="PIRSF018266">
    <property type="entry name" value="FecR"/>
    <property type="match status" value="1"/>
</dbReference>
<keyword evidence="1" id="KW-0472">Membrane</keyword>
<reference evidence="4" key="1">
    <citation type="journal article" date="2019" name="Int. J. Syst. Evol. Microbiol.">
        <title>The Global Catalogue of Microorganisms (GCM) 10K type strain sequencing project: providing services to taxonomists for standard genome sequencing and annotation.</title>
        <authorList>
            <consortium name="The Broad Institute Genomics Platform"/>
            <consortium name="The Broad Institute Genome Sequencing Center for Infectious Disease"/>
            <person name="Wu L."/>
            <person name="Ma J."/>
        </authorList>
    </citation>
    <scope>NUCLEOTIDE SEQUENCE [LARGE SCALE GENOMIC DNA]</scope>
    <source>
        <strain evidence="4">CGMCC 1.15180</strain>
    </source>
</reference>
<dbReference type="Proteomes" id="UP001597361">
    <property type="component" value="Unassembled WGS sequence"/>
</dbReference>
<dbReference type="InterPro" id="IPR006860">
    <property type="entry name" value="FecR"/>
</dbReference>
<evidence type="ECO:0000313" key="4">
    <source>
        <dbReference type="Proteomes" id="UP001597361"/>
    </source>
</evidence>
<dbReference type="EMBL" id="JBHUHR010000050">
    <property type="protein sequence ID" value="MFD2037575.1"/>
    <property type="molecule type" value="Genomic_DNA"/>
</dbReference>
<sequence>METPKLKKIISQYLDGKTSAEDSKLIEKWLDNLAGDNPAIHPNLDLAKIKARQKFLNQIEQDSISRTEKKKNNWAWKIAAGLIPFLMLSMAWLYFNQEESWIETSTTFGEFKEFYLPDSSRILLKPNSTIKYLSSFDKNRLVELEGNAFFDVRKNPKSPFLVHSGALEIKVLGTSFDILSFHDSDESKVTVATGLVAVSEGKRQLALLRTSDQLTYNRQTQSFITATSSSFEDLQYKQLVFEDASPKQIAEILSNYYPIEIKCDLDKNIKISATLNSKLAYEAIITALNELLKNHQSTIVKTGENSYRIQ</sequence>
<dbReference type="RefSeq" id="WP_376889566.1">
    <property type="nucleotide sequence ID" value="NZ_JBHUHR010000050.1"/>
</dbReference>
<dbReference type="PANTHER" id="PTHR30273:SF2">
    <property type="entry name" value="PROTEIN FECR"/>
    <property type="match status" value="1"/>
</dbReference>
<evidence type="ECO:0000313" key="3">
    <source>
        <dbReference type="EMBL" id="MFD2037575.1"/>
    </source>
</evidence>
<keyword evidence="1" id="KW-0812">Transmembrane</keyword>
<feature type="domain" description="FecR protein" evidence="2">
    <location>
        <begin position="105"/>
        <end position="196"/>
    </location>
</feature>
<evidence type="ECO:0000259" key="2">
    <source>
        <dbReference type="Pfam" id="PF04773"/>
    </source>
</evidence>
<dbReference type="PANTHER" id="PTHR30273">
    <property type="entry name" value="PERIPLASMIC SIGNAL SENSOR AND SIGMA FACTOR ACTIVATOR FECR-RELATED"/>
    <property type="match status" value="1"/>
</dbReference>
<name>A0ABW4VXE6_9BACT</name>